<reference evidence="3" key="1">
    <citation type="submission" date="2025-08" db="UniProtKB">
        <authorList>
            <consortium name="Ensembl"/>
        </authorList>
    </citation>
    <scope>IDENTIFICATION</scope>
</reference>
<dbReference type="GO" id="GO:0005112">
    <property type="term" value="F:Notch binding"/>
    <property type="evidence" value="ECO:0007669"/>
    <property type="project" value="TreeGrafter"/>
</dbReference>
<dbReference type="GeneTree" id="ENSGT00390000003458"/>
<organism evidence="3 4">
    <name type="scientific">Cyprinus carpio carpio</name>
    <dbReference type="NCBI Taxonomy" id="630221"/>
    <lineage>
        <taxon>Eukaryota</taxon>
        <taxon>Metazoa</taxon>
        <taxon>Chordata</taxon>
        <taxon>Craniata</taxon>
        <taxon>Vertebrata</taxon>
        <taxon>Euteleostomi</taxon>
        <taxon>Actinopterygii</taxon>
        <taxon>Neopterygii</taxon>
        <taxon>Teleostei</taxon>
        <taxon>Ostariophysi</taxon>
        <taxon>Cypriniformes</taxon>
        <taxon>Cyprinidae</taxon>
        <taxon>Cyprininae</taxon>
        <taxon>Cyprinus</taxon>
    </lineage>
</organism>
<dbReference type="GO" id="GO:0005634">
    <property type="term" value="C:nucleus"/>
    <property type="evidence" value="ECO:0007669"/>
    <property type="project" value="TreeGrafter"/>
</dbReference>
<dbReference type="Pfam" id="PF15063">
    <property type="entry name" value="TC1"/>
    <property type="match status" value="1"/>
</dbReference>
<dbReference type="PANTHER" id="PTHR32358:SF1">
    <property type="entry name" value="TRANSCRIPTIONAL AND IMMUNE RESPONSE REGULATOR"/>
    <property type="match status" value="1"/>
</dbReference>
<accession>A0A9J8CUW6</accession>
<evidence type="ECO:0000256" key="1">
    <source>
        <dbReference type="SAM" id="MobiDB-lite"/>
    </source>
</evidence>
<dbReference type="GO" id="GO:0045746">
    <property type="term" value="P:negative regulation of Notch signaling pathway"/>
    <property type="evidence" value="ECO:0007669"/>
    <property type="project" value="TreeGrafter"/>
</dbReference>
<feature type="domain" description="Arginine vasopressin-induced protein 1/transcriptional and immune response regulator" evidence="2">
    <location>
        <begin position="49"/>
        <end position="124"/>
    </location>
</feature>
<dbReference type="PANTHER" id="PTHR32358">
    <property type="entry name" value="TRANSCRIPTIONAL AND IMMUNE RESPONSE REGULATOR"/>
    <property type="match status" value="1"/>
</dbReference>
<evidence type="ECO:0000313" key="4">
    <source>
        <dbReference type="Proteomes" id="UP001108240"/>
    </source>
</evidence>
<evidence type="ECO:0000313" key="3">
    <source>
        <dbReference type="Ensembl" id="ENSCCRP00000173977.1"/>
    </source>
</evidence>
<dbReference type="OMA" id="KCMLITG"/>
<dbReference type="Ensembl" id="ENSCCRT00000107315.1">
    <property type="protein sequence ID" value="ENSCCRP00000173977.1"/>
    <property type="gene ID" value="ENSCCRG00000053997.1"/>
</dbReference>
<sequence>MTSSLKGILGQSPIKPAVLSNAGVTESTTAAIKHRTSRKRSTSTAMSSYASSDSRRIRPAVSGVKFDTAHRKKASPNIFENVNQDVLVKLFEKAGDLKAVERARSILALHQDPEGISRALMALQQDRMDKCMLITGLTRQSLKFR</sequence>
<reference evidence="3" key="2">
    <citation type="submission" date="2025-09" db="UniProtKB">
        <authorList>
            <consortium name="Ensembl"/>
        </authorList>
    </citation>
    <scope>IDENTIFICATION</scope>
</reference>
<proteinExistence type="predicted"/>
<dbReference type="AlphaFoldDB" id="A0A9J8CUW6"/>
<name>A0A9J8CUW6_CYPCA</name>
<dbReference type="InterPro" id="IPR039580">
    <property type="entry name" value="Tcim"/>
</dbReference>
<feature type="compositionally biased region" description="Low complexity" evidence="1">
    <location>
        <begin position="42"/>
        <end position="52"/>
    </location>
</feature>
<feature type="region of interest" description="Disordered" evidence="1">
    <location>
        <begin position="25"/>
        <end position="56"/>
    </location>
</feature>
<dbReference type="Proteomes" id="UP001108240">
    <property type="component" value="Unplaced"/>
</dbReference>
<feature type="compositionally biased region" description="Basic residues" evidence="1">
    <location>
        <begin position="32"/>
        <end position="41"/>
    </location>
</feature>
<protein>
    <submittedName>
        <fullName evidence="3">Transcriptional and immune response regulator b</fullName>
    </submittedName>
</protein>
<dbReference type="GO" id="GO:0002264">
    <property type="term" value="P:endothelial cell activation involved in immune response"/>
    <property type="evidence" value="ECO:0007669"/>
    <property type="project" value="TreeGrafter"/>
</dbReference>
<dbReference type="GO" id="GO:0005829">
    <property type="term" value="C:cytosol"/>
    <property type="evidence" value="ECO:0007669"/>
    <property type="project" value="TreeGrafter"/>
</dbReference>
<evidence type="ECO:0000259" key="2">
    <source>
        <dbReference type="Pfam" id="PF15063"/>
    </source>
</evidence>
<dbReference type="InterPro" id="IPR020282">
    <property type="entry name" value="Avpi1/C8orf4_dom"/>
</dbReference>
<keyword evidence="4" id="KW-1185">Reference proteome</keyword>